<gene>
    <name evidence="3" type="ORF">WN48_06502</name>
</gene>
<feature type="coiled-coil region" evidence="1">
    <location>
        <begin position="219"/>
        <end position="246"/>
    </location>
</feature>
<dbReference type="Proteomes" id="UP000250275">
    <property type="component" value="Unassembled WGS sequence"/>
</dbReference>
<keyword evidence="1" id="KW-0175">Coiled coil</keyword>
<name>A0A310S8T5_9HYME</name>
<evidence type="ECO:0000256" key="1">
    <source>
        <dbReference type="SAM" id="Coils"/>
    </source>
</evidence>
<evidence type="ECO:0000313" key="4">
    <source>
        <dbReference type="Proteomes" id="UP000250275"/>
    </source>
</evidence>
<dbReference type="AlphaFoldDB" id="A0A310S8T5"/>
<feature type="compositionally biased region" description="Basic residues" evidence="2">
    <location>
        <begin position="455"/>
        <end position="470"/>
    </location>
</feature>
<keyword evidence="4" id="KW-1185">Reference proteome</keyword>
<protein>
    <submittedName>
        <fullName evidence="3">Uncharacterized protein</fullName>
    </submittedName>
</protein>
<feature type="compositionally biased region" description="Basic residues" evidence="2">
    <location>
        <begin position="494"/>
        <end position="506"/>
    </location>
</feature>
<sequence length="506" mass="57907">MGCTFNGGCVHPRGMYIRRYDSVGTREQFREKKRRHSVAQTITFTSLAFFLSSGLNTVSGAPAYGLRTAVSNANNMDRWLQPCGNPVAMQFKRMPQRHSVHRTLKRVRTQLRIAQNHFRMHLKDVHEIYSKHRICFARGLWRFSVTLLSVTLCDPMDDVTADTYLSSGRDNRDSYSLRAGETVEKFLTVTADRNPPAASAQTSGGRAAVNSSWCMEEHGERFQKMRQAAKERMRKLRERKRLQLSNGKTGDESESVVNTEQNEARFVDVYKVLKGQYRMPWLPEKEFEWYFREVWCLEKGKKADRALPHLHDSLQRFAITFHHLRTFRLKSNINADHTMNRRNEIINQMHNEILRVLCEVETAILNLGLQVPTAHTTKIVTESSNWAKEGDLTLMLIQDWGVIRLYQTFLNAWTKAFRNATAPGPGTCDPNRQNPGATNINRQNPGAKNKGSGPKGKRISKIKKQKRPVRKHPEGAGQNSSLPQGPKTGIPRNRLLRNKQKKLAGM</sequence>
<evidence type="ECO:0000313" key="3">
    <source>
        <dbReference type="EMBL" id="OAD54614.1"/>
    </source>
</evidence>
<organism evidence="3 4">
    <name type="scientific">Eufriesea mexicana</name>
    <dbReference type="NCBI Taxonomy" id="516756"/>
    <lineage>
        <taxon>Eukaryota</taxon>
        <taxon>Metazoa</taxon>
        <taxon>Ecdysozoa</taxon>
        <taxon>Arthropoda</taxon>
        <taxon>Hexapoda</taxon>
        <taxon>Insecta</taxon>
        <taxon>Pterygota</taxon>
        <taxon>Neoptera</taxon>
        <taxon>Endopterygota</taxon>
        <taxon>Hymenoptera</taxon>
        <taxon>Apocrita</taxon>
        <taxon>Aculeata</taxon>
        <taxon>Apoidea</taxon>
        <taxon>Anthophila</taxon>
        <taxon>Apidae</taxon>
        <taxon>Eufriesea</taxon>
    </lineage>
</organism>
<proteinExistence type="predicted"/>
<dbReference type="OrthoDB" id="8194193at2759"/>
<evidence type="ECO:0000256" key="2">
    <source>
        <dbReference type="SAM" id="MobiDB-lite"/>
    </source>
</evidence>
<feature type="region of interest" description="Disordered" evidence="2">
    <location>
        <begin position="424"/>
        <end position="506"/>
    </location>
</feature>
<dbReference type="EMBL" id="KQ764077">
    <property type="protein sequence ID" value="OAD54614.1"/>
    <property type="molecule type" value="Genomic_DNA"/>
</dbReference>
<feature type="compositionally biased region" description="Polar residues" evidence="2">
    <location>
        <begin position="430"/>
        <end position="446"/>
    </location>
</feature>
<accession>A0A310S8T5</accession>
<reference evidence="3 4" key="1">
    <citation type="submission" date="2015-07" db="EMBL/GenBank/DDBJ databases">
        <title>The genome of Eufriesea mexicana.</title>
        <authorList>
            <person name="Pan H."/>
            <person name="Kapheim K."/>
        </authorList>
    </citation>
    <scope>NUCLEOTIDE SEQUENCE [LARGE SCALE GENOMIC DNA]</scope>
    <source>
        <strain evidence="3">0111107269</strain>
        <tissue evidence="3">Whole body</tissue>
    </source>
</reference>